<protein>
    <recommendedName>
        <fullName evidence="1">ATP phosphoribosyltransferase</fullName>
    </recommendedName>
</protein>
<proteinExistence type="predicted"/>
<dbReference type="EMBL" id="CP059670">
    <property type="protein sequence ID" value="QRW25385.1"/>
    <property type="molecule type" value="Genomic_DNA"/>
</dbReference>
<dbReference type="InterPro" id="IPR002110">
    <property type="entry name" value="Ankyrin_rpt"/>
</dbReference>
<evidence type="ECO:0000313" key="3">
    <source>
        <dbReference type="Proteomes" id="UP000650533"/>
    </source>
</evidence>
<dbReference type="GeneID" id="67029613"/>
<dbReference type="RefSeq" id="XP_043185622.1">
    <property type="nucleotide sequence ID" value="XM_043327150.1"/>
</dbReference>
<gene>
    <name evidence="2" type="ORF">RhiXN_07334</name>
</gene>
<dbReference type="KEGG" id="rsx:RhiXN_07334"/>
<name>A0A8H8P569_9AGAM</name>
<dbReference type="SUPFAM" id="SSF48403">
    <property type="entry name" value="Ankyrin repeat"/>
    <property type="match status" value="1"/>
</dbReference>
<accession>A0A8H8P569</accession>
<dbReference type="InterPro" id="IPR015867">
    <property type="entry name" value="N-reg_PII/ATP_PRibTrfase_C"/>
</dbReference>
<dbReference type="InterPro" id="IPR036770">
    <property type="entry name" value="Ankyrin_rpt-contain_sf"/>
</dbReference>
<reference evidence="2" key="1">
    <citation type="submission" date="2020-05" db="EMBL/GenBank/DDBJ databases">
        <title>Evolutionary and genomic comparisons of hybrid uninucleate and nonhybrid Rhizoctonia fungi.</title>
        <authorList>
            <person name="Li C."/>
            <person name="Chen X."/>
        </authorList>
    </citation>
    <scope>NUCLEOTIDE SEQUENCE</scope>
    <source>
        <strain evidence="2">AG-1 IA</strain>
    </source>
</reference>
<dbReference type="InterPro" id="IPR036069">
    <property type="entry name" value="DUF34/NIF3_sf"/>
</dbReference>
<dbReference type="Gene3D" id="1.25.40.20">
    <property type="entry name" value="Ankyrin repeat-containing domain"/>
    <property type="match status" value="1"/>
</dbReference>
<dbReference type="Gene3D" id="3.30.70.120">
    <property type="match status" value="1"/>
</dbReference>
<dbReference type="SUPFAM" id="SSF102705">
    <property type="entry name" value="NIF3 (NGG1p interacting factor 3)-like"/>
    <property type="match status" value="1"/>
</dbReference>
<dbReference type="AlphaFoldDB" id="A0A8H8P569"/>
<sequence length="244" mass="26736">MTGPTNEDYDDLILSCRYGDIDDVRLFVDKFGVEATASARDENGNTVLHMVSANGHDDILTYLLPLLPSDEQTPIDRSKASRCPAITDRYQKRGRENTAGEAELVEWDEGAQWMVGAMEINEDDIKEASTTTNIMSRYKLVFFTPVGQTQRVLSALFKSVPKELGTVGQIGLYQECAFVSQGTGQFRPMAGANPSIGDIGQAELVQEEKAEVVVSGGPDTVKHVIQELRKASPHSTPNPTRDTV</sequence>
<dbReference type="Pfam" id="PF13637">
    <property type="entry name" value="Ank_4"/>
    <property type="match status" value="1"/>
</dbReference>
<dbReference type="PANTHER" id="PTHR41774">
    <property type="match status" value="1"/>
</dbReference>
<evidence type="ECO:0000313" key="2">
    <source>
        <dbReference type="EMBL" id="QRW25385.1"/>
    </source>
</evidence>
<dbReference type="Proteomes" id="UP000650533">
    <property type="component" value="Chromosome 13"/>
</dbReference>
<dbReference type="PANTHER" id="PTHR41774:SF1">
    <property type="entry name" value="NGG1P INTERACTING FACTOR NIF3"/>
    <property type="match status" value="1"/>
</dbReference>
<organism evidence="2 3">
    <name type="scientific">Rhizoctonia solani</name>
    <dbReference type="NCBI Taxonomy" id="456999"/>
    <lineage>
        <taxon>Eukaryota</taxon>
        <taxon>Fungi</taxon>
        <taxon>Dikarya</taxon>
        <taxon>Basidiomycota</taxon>
        <taxon>Agaricomycotina</taxon>
        <taxon>Agaricomycetes</taxon>
        <taxon>Cantharellales</taxon>
        <taxon>Ceratobasidiaceae</taxon>
        <taxon>Rhizoctonia</taxon>
    </lineage>
</organism>
<evidence type="ECO:0000256" key="1">
    <source>
        <dbReference type="ARBA" id="ARBA00020998"/>
    </source>
</evidence>